<gene>
    <name evidence="2" type="ORF">EDB81DRAFT_634790</name>
</gene>
<dbReference type="GO" id="GO:0005739">
    <property type="term" value="C:mitochondrion"/>
    <property type="evidence" value="ECO:0007669"/>
    <property type="project" value="TreeGrafter"/>
</dbReference>
<dbReference type="PANTHER" id="PTHR11695">
    <property type="entry name" value="ALCOHOL DEHYDROGENASE RELATED"/>
    <property type="match status" value="1"/>
</dbReference>
<name>A0A9P9FTJ3_9HYPO</name>
<dbReference type="Pfam" id="PF08240">
    <property type="entry name" value="ADH_N"/>
    <property type="match status" value="1"/>
</dbReference>
<keyword evidence="3" id="KW-1185">Reference proteome</keyword>
<dbReference type="InterPro" id="IPR050700">
    <property type="entry name" value="YIM1/Zinc_Alcohol_DH_Fams"/>
</dbReference>
<dbReference type="SMART" id="SM00829">
    <property type="entry name" value="PKS_ER"/>
    <property type="match status" value="1"/>
</dbReference>
<comment type="caution">
    <text evidence="2">The sequence shown here is derived from an EMBL/GenBank/DDBJ whole genome shotgun (WGS) entry which is preliminary data.</text>
</comment>
<dbReference type="Gene3D" id="3.40.50.720">
    <property type="entry name" value="NAD(P)-binding Rossmann-like Domain"/>
    <property type="match status" value="1"/>
</dbReference>
<sequence length="343" mass="35521">MRAWQCAAPGPLETTLKLVTDAPRPSSQALHKGELLVAVARAGLNPADYKLLGLGIASRALTQFPKTPGMDFSGRVVAVAEDVDDVKPGDKVLGRVLAGKSGGTLGEVVVARRDACAVMPEGVDWDEAAGMPTAGLTAYLTIAPHVAAAPRVFINGGSGGVGLLGIQVAKALGCRVTVTCSTGKAALCRSVGADDIIDYKTTDVITALKQQGPVFSLAVDNVGCAPPDLHAASHHFLLPSAPFVFVGGAVTYGSAMSLARSVLLPGWLGGGRRRFVVYNVYNDQEALETLVRWMAEGKVRTVVDSAVEFEDVPEAYGQLRKGSSAGKIIVRVGDGDDGSGDGK</sequence>
<dbReference type="SUPFAM" id="SSF51735">
    <property type="entry name" value="NAD(P)-binding Rossmann-fold domains"/>
    <property type="match status" value="1"/>
</dbReference>
<dbReference type="EMBL" id="JAGMUV010000001">
    <property type="protein sequence ID" value="KAH7175328.1"/>
    <property type="molecule type" value="Genomic_DNA"/>
</dbReference>
<evidence type="ECO:0000313" key="2">
    <source>
        <dbReference type="EMBL" id="KAH7175328.1"/>
    </source>
</evidence>
<dbReference type="CDD" id="cd08267">
    <property type="entry name" value="MDR1"/>
    <property type="match status" value="1"/>
</dbReference>
<protein>
    <recommendedName>
        <fullName evidence="1">Enoyl reductase (ER) domain-containing protein</fullName>
    </recommendedName>
</protein>
<proteinExistence type="predicted"/>
<feature type="domain" description="Enoyl reductase (ER)" evidence="1">
    <location>
        <begin position="10"/>
        <end position="330"/>
    </location>
</feature>
<dbReference type="Gene3D" id="3.90.180.10">
    <property type="entry name" value="Medium-chain alcohol dehydrogenases, catalytic domain"/>
    <property type="match status" value="1"/>
</dbReference>
<dbReference type="PANTHER" id="PTHR11695:SF294">
    <property type="entry name" value="RETICULON-4-INTERACTING PROTEIN 1, MITOCHONDRIAL"/>
    <property type="match status" value="1"/>
</dbReference>
<organism evidence="2 3">
    <name type="scientific">Dactylonectria macrodidyma</name>
    <dbReference type="NCBI Taxonomy" id="307937"/>
    <lineage>
        <taxon>Eukaryota</taxon>
        <taxon>Fungi</taxon>
        <taxon>Dikarya</taxon>
        <taxon>Ascomycota</taxon>
        <taxon>Pezizomycotina</taxon>
        <taxon>Sordariomycetes</taxon>
        <taxon>Hypocreomycetidae</taxon>
        <taxon>Hypocreales</taxon>
        <taxon>Nectriaceae</taxon>
        <taxon>Dactylonectria</taxon>
    </lineage>
</organism>
<dbReference type="InterPro" id="IPR020843">
    <property type="entry name" value="ER"/>
</dbReference>
<dbReference type="SUPFAM" id="SSF50129">
    <property type="entry name" value="GroES-like"/>
    <property type="match status" value="1"/>
</dbReference>
<dbReference type="AlphaFoldDB" id="A0A9P9FTJ3"/>
<evidence type="ECO:0000313" key="3">
    <source>
        <dbReference type="Proteomes" id="UP000738349"/>
    </source>
</evidence>
<dbReference type="Pfam" id="PF13602">
    <property type="entry name" value="ADH_zinc_N_2"/>
    <property type="match status" value="1"/>
</dbReference>
<dbReference type="InterPro" id="IPR011032">
    <property type="entry name" value="GroES-like_sf"/>
</dbReference>
<dbReference type="GO" id="GO:0016491">
    <property type="term" value="F:oxidoreductase activity"/>
    <property type="evidence" value="ECO:0007669"/>
    <property type="project" value="InterPro"/>
</dbReference>
<dbReference type="OrthoDB" id="201656at2759"/>
<accession>A0A9P9FTJ3</accession>
<dbReference type="InterPro" id="IPR036291">
    <property type="entry name" value="NAD(P)-bd_dom_sf"/>
</dbReference>
<reference evidence="2" key="1">
    <citation type="journal article" date="2021" name="Nat. Commun.">
        <title>Genetic determinants of endophytism in the Arabidopsis root mycobiome.</title>
        <authorList>
            <person name="Mesny F."/>
            <person name="Miyauchi S."/>
            <person name="Thiergart T."/>
            <person name="Pickel B."/>
            <person name="Atanasova L."/>
            <person name="Karlsson M."/>
            <person name="Huettel B."/>
            <person name="Barry K.W."/>
            <person name="Haridas S."/>
            <person name="Chen C."/>
            <person name="Bauer D."/>
            <person name="Andreopoulos W."/>
            <person name="Pangilinan J."/>
            <person name="LaButti K."/>
            <person name="Riley R."/>
            <person name="Lipzen A."/>
            <person name="Clum A."/>
            <person name="Drula E."/>
            <person name="Henrissat B."/>
            <person name="Kohler A."/>
            <person name="Grigoriev I.V."/>
            <person name="Martin F.M."/>
            <person name="Hacquard S."/>
        </authorList>
    </citation>
    <scope>NUCLEOTIDE SEQUENCE</scope>
    <source>
        <strain evidence="2">MPI-CAGE-AT-0147</strain>
    </source>
</reference>
<evidence type="ECO:0000259" key="1">
    <source>
        <dbReference type="SMART" id="SM00829"/>
    </source>
</evidence>
<dbReference type="Proteomes" id="UP000738349">
    <property type="component" value="Unassembled WGS sequence"/>
</dbReference>
<dbReference type="InterPro" id="IPR013154">
    <property type="entry name" value="ADH-like_N"/>
</dbReference>